<dbReference type="EMBL" id="JBHFEH010000003">
    <property type="protein sequence ID" value="KAL2057941.1"/>
    <property type="molecule type" value="Genomic_DNA"/>
</dbReference>
<evidence type="ECO:0000313" key="2">
    <source>
        <dbReference type="Proteomes" id="UP001590951"/>
    </source>
</evidence>
<sequence>MNRSPNPAPSLISSLEAMIQASVAAALQYQLGPVNKPSNTNMEEAVTAVLDIQLGPLRDSLNAHIEATVDATLGRSLSTMSSTLDARFRPLLDASLERRLGPVGSPLNALITLNLPQPISTTLTKHHGLVVAQTALAVTFTTDRMQAVVATQRKITPGPKKEA</sequence>
<organism evidence="1 2">
    <name type="scientific">Lepraria finkii</name>
    <dbReference type="NCBI Taxonomy" id="1340010"/>
    <lineage>
        <taxon>Eukaryota</taxon>
        <taxon>Fungi</taxon>
        <taxon>Dikarya</taxon>
        <taxon>Ascomycota</taxon>
        <taxon>Pezizomycotina</taxon>
        <taxon>Lecanoromycetes</taxon>
        <taxon>OSLEUM clade</taxon>
        <taxon>Lecanoromycetidae</taxon>
        <taxon>Lecanorales</taxon>
        <taxon>Lecanorineae</taxon>
        <taxon>Stereocaulaceae</taxon>
        <taxon>Lepraria</taxon>
    </lineage>
</organism>
<comment type="caution">
    <text evidence="1">The sequence shown here is derived from an EMBL/GenBank/DDBJ whole genome shotgun (WGS) entry which is preliminary data.</text>
</comment>
<reference evidence="1 2" key="1">
    <citation type="submission" date="2024-09" db="EMBL/GenBank/DDBJ databases">
        <title>Rethinking Asexuality: The Enigmatic Case of Functional Sexual Genes in Lepraria (Stereocaulaceae).</title>
        <authorList>
            <person name="Doellman M."/>
            <person name="Sun Y."/>
            <person name="Barcenas-Pena A."/>
            <person name="Lumbsch H.T."/>
            <person name="Grewe F."/>
        </authorList>
    </citation>
    <scope>NUCLEOTIDE SEQUENCE [LARGE SCALE GENOMIC DNA]</scope>
    <source>
        <strain evidence="1 2">Grewe 0041</strain>
    </source>
</reference>
<name>A0ABR4BJE2_9LECA</name>
<keyword evidence="2" id="KW-1185">Reference proteome</keyword>
<dbReference type="Proteomes" id="UP001590951">
    <property type="component" value="Unassembled WGS sequence"/>
</dbReference>
<proteinExistence type="predicted"/>
<evidence type="ECO:0000313" key="1">
    <source>
        <dbReference type="EMBL" id="KAL2057941.1"/>
    </source>
</evidence>
<protein>
    <submittedName>
        <fullName evidence="1">Uncharacterized protein</fullName>
    </submittedName>
</protein>
<gene>
    <name evidence="1" type="ORF">ABVK25_001558</name>
</gene>
<accession>A0ABR4BJE2</accession>